<keyword evidence="2" id="KW-1185">Reference proteome</keyword>
<evidence type="ECO:0000313" key="2">
    <source>
        <dbReference type="Proteomes" id="UP000515489"/>
    </source>
</evidence>
<reference evidence="1 2" key="1">
    <citation type="submission" date="2020-08" db="EMBL/GenBank/DDBJ databases">
        <title>Hymenobacter sp. S2-20-2 genome sequencing.</title>
        <authorList>
            <person name="Jin L."/>
        </authorList>
    </citation>
    <scope>NUCLEOTIDE SEQUENCE [LARGE SCALE GENOMIC DNA]</scope>
    <source>
        <strain evidence="1 2">S2-20-2</strain>
    </source>
</reference>
<protein>
    <submittedName>
        <fullName evidence="1">Uncharacterized protein</fullName>
    </submittedName>
</protein>
<accession>A0A7G7W897</accession>
<dbReference type="Proteomes" id="UP000515489">
    <property type="component" value="Chromosome"/>
</dbReference>
<dbReference type="AlphaFoldDB" id="A0A7G7W897"/>
<dbReference type="RefSeq" id="WP_185888496.1">
    <property type="nucleotide sequence ID" value="NZ_CP060202.1"/>
</dbReference>
<proteinExistence type="predicted"/>
<gene>
    <name evidence="1" type="ORF">H4317_01830</name>
</gene>
<dbReference type="KEGG" id="hsk:H4317_01830"/>
<dbReference type="EMBL" id="CP060202">
    <property type="protein sequence ID" value="QNH62590.1"/>
    <property type="molecule type" value="Genomic_DNA"/>
</dbReference>
<evidence type="ECO:0000313" key="1">
    <source>
        <dbReference type="EMBL" id="QNH62590.1"/>
    </source>
</evidence>
<name>A0A7G7W897_9BACT</name>
<sequence>MFQSIYGIRGLRQVPGPELRQLAKRYGIEQAQLVQLDTSYRQFLARQYNRDSVAVKNHYQPLQVSYYDATGQLRCFYVNCYAGGGFPNINWNYQGGLNQFPPAPQAPLDTILPLTTYLSYLRTPEGHLLPPQPATDYTVVVQWSRFMGRQSRRLIEATKRNGMLAQGQSVRLLFVSNDNLQAYVYEQQDRRDAARRK</sequence>
<organism evidence="1 2">
    <name type="scientific">Hymenobacter sediminicola</name>
    <dbReference type="NCBI Taxonomy" id="2761579"/>
    <lineage>
        <taxon>Bacteria</taxon>
        <taxon>Pseudomonadati</taxon>
        <taxon>Bacteroidota</taxon>
        <taxon>Cytophagia</taxon>
        <taxon>Cytophagales</taxon>
        <taxon>Hymenobacteraceae</taxon>
        <taxon>Hymenobacter</taxon>
    </lineage>
</organism>